<dbReference type="InterPro" id="IPR040982">
    <property type="entry name" value="DNA_pol3_finger"/>
</dbReference>
<gene>
    <name evidence="10" type="ORF">A3SI_12809</name>
</gene>
<dbReference type="GO" id="GO:0003887">
    <property type="term" value="F:DNA-directed DNA polymerase activity"/>
    <property type="evidence" value="ECO:0007669"/>
    <property type="project" value="UniProtKB-KW"/>
</dbReference>
<evidence type="ECO:0000256" key="1">
    <source>
        <dbReference type="ARBA" id="ARBA00012417"/>
    </source>
</evidence>
<keyword evidence="5" id="KW-0239">DNA-directed DNA polymerase</keyword>
<keyword evidence="3" id="KW-0548">Nucleotidyltransferase</keyword>
<evidence type="ECO:0000256" key="3">
    <source>
        <dbReference type="ARBA" id="ARBA00022695"/>
    </source>
</evidence>
<dbReference type="Pfam" id="PF17657">
    <property type="entry name" value="DNA_pol3_finger"/>
    <property type="match status" value="1"/>
</dbReference>
<dbReference type="AlphaFoldDB" id="I5C1L9"/>
<keyword evidence="11" id="KW-1185">Reference proteome</keyword>
<sequence>MSIETLIAEALRVRADAIALTDINSTAGIFPFLQQAQRHNVHAVVGIDFRDGSRPRYIGLAKNQEGLYELNKHLSEVLAAGGPFPQRAPAFSHACIVYPLQQAPDVLREEEFVGVRIAEIRQLYSLRKRFPVEKLVLWQPVSFQDTISFNTHRLLRAIDRNSLLSKLPLSEQGQPDDRFYTYAELAAQCEGHSYLITAARKLLEQCQFSFYFHAVKNKRNVRGSSWEDFDYLRTETLRGAVSRYPKLSQEIFDRIEKELLLIQQKDFVSYFLINYDIVRYAHRKGYFHVGRGSGANSIVAYCLYITDVDPIALDLYFERFINLYRDSPPDFDIDFSWKDRDDVIRYIFETYKEGDRAHVALLSAHSTFQYQAVTRELGKVFGLPTSEIEQLLAKGGPKHPLDQYGRLIKRYGQRLIDVPSHLSIHAGGVLISEKPIHYYSATTIPPKGFPITHFDMHVAEAIGLHKFDILSQRGLGHIKTAMELIHENQGVEVDIRQVERFKEDEKIKELLRTGKTMGAFYVESPAMRMLLSKMKAQTYLELVAASSIIRPGVARSGMMRAYILRHLDAEKRKEAHPVMESIMPDTYGIMVYQEDVIKVAHYFAELSLGEADILRRGMSGKSRSKEEFQRVKDAFFSNCERLGREKEITEQVWHQIESFAGYSFAKGHSASFAVESYQSLYLKAYFPLEFMVAVINNFGGFYHTEFYLHELRMQGAEIEAPDVNESRYLTHIQGTRVLLGFIHLKHFEKKSTEWLLRARAKGPFTSLEDFMLRVPLGIEQLRILIRIEAFRFTGRSKAQLLWIAHARHQELQQRAQAAENSLGLFPAEVKPFRLEELPPLSTSEDWEKIHDQLEILEFPLDSPFLLVESLPVGTCMARDLPKQNGKWVTLVGYLVTVKPTRTVKGERMHFGTFLDQEGNWVDTVHFPDKKNPYPFRGKGVYYLKGRVSEEFGFYTVEVAQITRLPYKQSS</sequence>
<dbReference type="GO" id="GO:0008408">
    <property type="term" value="F:3'-5' exonuclease activity"/>
    <property type="evidence" value="ECO:0007669"/>
    <property type="project" value="InterPro"/>
</dbReference>
<dbReference type="PATRIC" id="fig|1189621.3.peg.2672"/>
<keyword evidence="4" id="KW-0235">DNA replication</keyword>
<feature type="domain" description="Bacterial DNA polymerase III alpha subunit NTPase" evidence="7">
    <location>
        <begin position="231"/>
        <end position="470"/>
    </location>
</feature>
<dbReference type="GO" id="GO:0006260">
    <property type="term" value="P:DNA replication"/>
    <property type="evidence" value="ECO:0007669"/>
    <property type="project" value="UniProtKB-KW"/>
</dbReference>
<keyword evidence="2" id="KW-0808">Transferase</keyword>
<accession>I5C1L9</accession>
<dbReference type="Gene3D" id="1.10.150.870">
    <property type="match status" value="1"/>
</dbReference>
<name>I5C1L9_9BACT</name>
<dbReference type="Pfam" id="PF07733">
    <property type="entry name" value="DNA_pol3_alpha"/>
    <property type="match status" value="1"/>
</dbReference>
<protein>
    <recommendedName>
        <fullName evidence="1">DNA-directed DNA polymerase</fullName>
        <ecNumber evidence="1">2.7.7.7</ecNumber>
    </recommendedName>
</protein>
<evidence type="ECO:0000256" key="5">
    <source>
        <dbReference type="ARBA" id="ARBA00022932"/>
    </source>
</evidence>
<dbReference type="Proteomes" id="UP000005551">
    <property type="component" value="Unassembled WGS sequence"/>
</dbReference>
<comment type="caution">
    <text evidence="10">The sequence shown here is derived from an EMBL/GenBank/DDBJ whole genome shotgun (WGS) entry which is preliminary data.</text>
</comment>
<evidence type="ECO:0000259" key="8">
    <source>
        <dbReference type="Pfam" id="PF14579"/>
    </source>
</evidence>
<reference evidence="10 11" key="1">
    <citation type="submission" date="2012-05" db="EMBL/GenBank/DDBJ databases">
        <title>Genome sequence of Nitritalea halalkaliphila LW7.</title>
        <authorList>
            <person name="Jangir P.K."/>
            <person name="Singh A."/>
            <person name="Shivaji S."/>
            <person name="Sharma R."/>
        </authorList>
    </citation>
    <scope>NUCLEOTIDE SEQUENCE [LARGE SCALE GENOMIC DNA]</scope>
    <source>
        <strain evidence="10 11">LW7</strain>
    </source>
</reference>
<evidence type="ECO:0000256" key="4">
    <source>
        <dbReference type="ARBA" id="ARBA00022705"/>
    </source>
</evidence>
<dbReference type="STRING" id="1189621.A3SI_12809"/>
<evidence type="ECO:0000259" key="9">
    <source>
        <dbReference type="Pfam" id="PF17657"/>
    </source>
</evidence>
<evidence type="ECO:0000256" key="2">
    <source>
        <dbReference type="ARBA" id="ARBA00022679"/>
    </source>
</evidence>
<dbReference type="Gene3D" id="3.20.20.140">
    <property type="entry name" value="Metal-dependent hydrolases"/>
    <property type="match status" value="1"/>
</dbReference>
<organism evidence="10 11">
    <name type="scientific">Nitritalea halalkaliphila LW7</name>
    <dbReference type="NCBI Taxonomy" id="1189621"/>
    <lineage>
        <taxon>Bacteria</taxon>
        <taxon>Pseudomonadati</taxon>
        <taxon>Bacteroidota</taxon>
        <taxon>Cytophagia</taxon>
        <taxon>Cytophagales</taxon>
        <taxon>Cyclobacteriaceae</taxon>
        <taxon>Nitritalea</taxon>
    </lineage>
</organism>
<feature type="domain" description="DNA polymerase III alpha subunit finger" evidence="9">
    <location>
        <begin position="476"/>
        <end position="641"/>
    </location>
</feature>
<dbReference type="EMBL" id="AJYA01000028">
    <property type="protein sequence ID" value="EIM75721.1"/>
    <property type="molecule type" value="Genomic_DNA"/>
</dbReference>
<dbReference type="InterPro" id="IPR011708">
    <property type="entry name" value="DNA_pol3_alpha_NTPase_dom"/>
</dbReference>
<dbReference type="Pfam" id="PF14579">
    <property type="entry name" value="HHH_6"/>
    <property type="match status" value="1"/>
</dbReference>
<dbReference type="CDD" id="cd04485">
    <property type="entry name" value="DnaE_OBF"/>
    <property type="match status" value="1"/>
</dbReference>
<comment type="catalytic activity">
    <reaction evidence="6">
        <text>DNA(n) + a 2'-deoxyribonucleoside 5'-triphosphate = DNA(n+1) + diphosphate</text>
        <dbReference type="Rhea" id="RHEA:22508"/>
        <dbReference type="Rhea" id="RHEA-COMP:17339"/>
        <dbReference type="Rhea" id="RHEA-COMP:17340"/>
        <dbReference type="ChEBI" id="CHEBI:33019"/>
        <dbReference type="ChEBI" id="CHEBI:61560"/>
        <dbReference type="ChEBI" id="CHEBI:173112"/>
        <dbReference type="EC" id="2.7.7.7"/>
    </reaction>
</comment>
<dbReference type="InterPro" id="IPR004805">
    <property type="entry name" value="DnaE2/DnaE/PolC"/>
</dbReference>
<feature type="domain" description="DNA polymerase helix-hairpin-helix motif" evidence="8">
    <location>
        <begin position="715"/>
        <end position="800"/>
    </location>
</feature>
<proteinExistence type="predicted"/>
<evidence type="ECO:0000313" key="10">
    <source>
        <dbReference type="EMBL" id="EIM75721.1"/>
    </source>
</evidence>
<dbReference type="EC" id="2.7.7.7" evidence="1"/>
<evidence type="ECO:0000259" key="7">
    <source>
        <dbReference type="Pfam" id="PF07733"/>
    </source>
</evidence>
<dbReference type="InterPro" id="IPR029460">
    <property type="entry name" value="DNAPol_HHH"/>
</dbReference>
<evidence type="ECO:0000256" key="6">
    <source>
        <dbReference type="ARBA" id="ARBA00049244"/>
    </source>
</evidence>
<evidence type="ECO:0000313" key="11">
    <source>
        <dbReference type="Proteomes" id="UP000005551"/>
    </source>
</evidence>
<dbReference type="PANTHER" id="PTHR32294">
    <property type="entry name" value="DNA POLYMERASE III SUBUNIT ALPHA"/>
    <property type="match status" value="1"/>
</dbReference>